<organism evidence="1">
    <name type="scientific">Rhizophora mucronata</name>
    <name type="common">Asiatic mangrove</name>
    <dbReference type="NCBI Taxonomy" id="61149"/>
    <lineage>
        <taxon>Eukaryota</taxon>
        <taxon>Viridiplantae</taxon>
        <taxon>Streptophyta</taxon>
        <taxon>Embryophyta</taxon>
        <taxon>Tracheophyta</taxon>
        <taxon>Spermatophyta</taxon>
        <taxon>Magnoliopsida</taxon>
        <taxon>eudicotyledons</taxon>
        <taxon>Gunneridae</taxon>
        <taxon>Pentapetalae</taxon>
        <taxon>rosids</taxon>
        <taxon>fabids</taxon>
        <taxon>Malpighiales</taxon>
        <taxon>Rhizophoraceae</taxon>
        <taxon>Rhizophora</taxon>
    </lineage>
</organism>
<name>A0A2P2LVP0_RHIMU</name>
<evidence type="ECO:0000313" key="1">
    <source>
        <dbReference type="EMBL" id="MBX22052.1"/>
    </source>
</evidence>
<protein>
    <submittedName>
        <fullName evidence="1">Uncharacterized protein LOC105134874</fullName>
    </submittedName>
</protein>
<sequence length="39" mass="4440">MEKSPASPARGGAQSRGVWKQAIAEILISRVWMEREEHF</sequence>
<reference evidence="1" key="1">
    <citation type="submission" date="2018-02" db="EMBL/GenBank/DDBJ databases">
        <title>Rhizophora mucronata_Transcriptome.</title>
        <authorList>
            <person name="Meera S.P."/>
            <person name="Sreeshan A."/>
            <person name="Augustine A."/>
        </authorList>
    </citation>
    <scope>NUCLEOTIDE SEQUENCE</scope>
    <source>
        <tissue evidence="1">Leaf</tissue>
    </source>
</reference>
<dbReference type="EMBL" id="GGEC01041568">
    <property type="protein sequence ID" value="MBX22052.1"/>
    <property type="molecule type" value="Transcribed_RNA"/>
</dbReference>
<dbReference type="AlphaFoldDB" id="A0A2P2LVP0"/>
<proteinExistence type="predicted"/>
<accession>A0A2P2LVP0</accession>